<dbReference type="SUPFAM" id="SSF53335">
    <property type="entry name" value="S-adenosyl-L-methionine-dependent methyltransferases"/>
    <property type="match status" value="1"/>
</dbReference>
<name>A0A9D4VT99_PEA</name>
<dbReference type="InterPro" id="IPR019410">
    <property type="entry name" value="Methyltransf_16"/>
</dbReference>
<sequence length="373" mass="41639">MEEMRRTQLKLQESLRVSQEQIRATQQQMQEFMLLSQRNPTYGSMSETQDFSGYGGVGGFGSVGGQVQTWDLMEADRLNTPTTFEMPLEVFGHELQFAQDPNSKHHGTTVWDASLVFAKFLERNCRKGRFSPAKLKGKRVIELGAGCGVSGFGMALLGCNVTVTDQEEVLPLLQRNVDRNTSRVMQKNPDSFGSIKVSVLQWGDESHIKDVGPPFDYIIGTDVVYAEHLLEPLLQTILALSGPRTTIVLGYEIRSTSVHEKMLQMWKKHFNVKTVSKSKMDETFQHPSIQLYILGLKHSAENSGQAAAEKVDVETGVKDKNTEESTVVEGAGLIEENTEDHSNSIPPNANLSEWEARRYGSMAARILRDVKIS</sequence>
<dbReference type="CDD" id="cd02440">
    <property type="entry name" value="AdoMet_MTases"/>
    <property type="match status" value="1"/>
</dbReference>
<evidence type="ECO:0000313" key="1">
    <source>
        <dbReference type="EMBL" id="KAI5389013.1"/>
    </source>
</evidence>
<dbReference type="AlphaFoldDB" id="A0A9D4VT99"/>
<dbReference type="Pfam" id="PF10294">
    <property type="entry name" value="Methyltransf_16"/>
    <property type="match status" value="1"/>
</dbReference>
<reference evidence="1 2" key="1">
    <citation type="journal article" date="2022" name="Nat. Genet.">
        <title>Improved pea reference genome and pan-genome highlight genomic features and evolutionary characteristics.</title>
        <authorList>
            <person name="Yang T."/>
            <person name="Liu R."/>
            <person name="Luo Y."/>
            <person name="Hu S."/>
            <person name="Wang D."/>
            <person name="Wang C."/>
            <person name="Pandey M.K."/>
            <person name="Ge S."/>
            <person name="Xu Q."/>
            <person name="Li N."/>
            <person name="Li G."/>
            <person name="Huang Y."/>
            <person name="Saxena R.K."/>
            <person name="Ji Y."/>
            <person name="Li M."/>
            <person name="Yan X."/>
            <person name="He Y."/>
            <person name="Liu Y."/>
            <person name="Wang X."/>
            <person name="Xiang C."/>
            <person name="Varshney R.K."/>
            <person name="Ding H."/>
            <person name="Gao S."/>
            <person name="Zong X."/>
        </authorList>
    </citation>
    <scope>NUCLEOTIDE SEQUENCE [LARGE SCALE GENOMIC DNA]</scope>
    <source>
        <strain evidence="1 2">cv. Zhongwan 6</strain>
    </source>
</reference>
<dbReference type="Proteomes" id="UP001058974">
    <property type="component" value="Chromosome 7"/>
</dbReference>
<keyword evidence="2" id="KW-1185">Reference proteome</keyword>
<accession>A0A9D4VT99</accession>
<dbReference type="InterPro" id="IPR029063">
    <property type="entry name" value="SAM-dependent_MTases_sf"/>
</dbReference>
<protein>
    <submittedName>
        <fullName evidence="1">Uncharacterized protein</fullName>
    </submittedName>
</protein>
<comment type="caution">
    <text evidence="1">The sequence shown here is derived from an EMBL/GenBank/DDBJ whole genome shotgun (WGS) entry which is preliminary data.</text>
</comment>
<dbReference type="Gramene" id="Psat07G0460800-T1">
    <property type="protein sequence ID" value="KAI5389013.1"/>
    <property type="gene ID" value="KIW84_074608"/>
</dbReference>
<proteinExistence type="predicted"/>
<dbReference type="PANTHER" id="PTHR14614:SF98">
    <property type="entry name" value="S-ADENOSYL-L-METHIONINE-DEPENDENT METHYLTRANSFERASES SUPERFAMILY PROTEIN"/>
    <property type="match status" value="1"/>
</dbReference>
<dbReference type="Gene3D" id="3.40.50.150">
    <property type="entry name" value="Vaccinia Virus protein VP39"/>
    <property type="match status" value="1"/>
</dbReference>
<dbReference type="PANTHER" id="PTHR14614">
    <property type="entry name" value="HEPATOCELLULAR CARCINOMA-ASSOCIATED ANTIGEN"/>
    <property type="match status" value="1"/>
</dbReference>
<organism evidence="1 2">
    <name type="scientific">Pisum sativum</name>
    <name type="common">Garden pea</name>
    <name type="synonym">Lathyrus oleraceus</name>
    <dbReference type="NCBI Taxonomy" id="3888"/>
    <lineage>
        <taxon>Eukaryota</taxon>
        <taxon>Viridiplantae</taxon>
        <taxon>Streptophyta</taxon>
        <taxon>Embryophyta</taxon>
        <taxon>Tracheophyta</taxon>
        <taxon>Spermatophyta</taxon>
        <taxon>Magnoliopsida</taxon>
        <taxon>eudicotyledons</taxon>
        <taxon>Gunneridae</taxon>
        <taxon>Pentapetalae</taxon>
        <taxon>rosids</taxon>
        <taxon>fabids</taxon>
        <taxon>Fabales</taxon>
        <taxon>Fabaceae</taxon>
        <taxon>Papilionoideae</taxon>
        <taxon>50 kb inversion clade</taxon>
        <taxon>NPAAA clade</taxon>
        <taxon>Hologalegina</taxon>
        <taxon>IRL clade</taxon>
        <taxon>Fabeae</taxon>
        <taxon>Lathyrus</taxon>
    </lineage>
</organism>
<gene>
    <name evidence="1" type="ORF">KIW84_074608</name>
</gene>
<evidence type="ECO:0000313" key="2">
    <source>
        <dbReference type="Proteomes" id="UP001058974"/>
    </source>
</evidence>
<dbReference type="EMBL" id="JAMSHJ010000007">
    <property type="protein sequence ID" value="KAI5389013.1"/>
    <property type="molecule type" value="Genomic_DNA"/>
</dbReference>